<dbReference type="RefSeq" id="WP_216516047.1">
    <property type="nucleotide sequence ID" value="NZ_JAHLPM010000001.1"/>
</dbReference>
<protein>
    <recommendedName>
        <fullName evidence="3">Immunity protein 30 domain-containing protein</fullName>
    </recommendedName>
</protein>
<proteinExistence type="predicted"/>
<dbReference type="Proteomes" id="UP000749471">
    <property type="component" value="Unassembled WGS sequence"/>
</dbReference>
<evidence type="ECO:0000313" key="1">
    <source>
        <dbReference type="EMBL" id="MBU5436669.1"/>
    </source>
</evidence>
<gene>
    <name evidence="1" type="ORF">KQI42_01540</name>
</gene>
<name>A0ABS6E1K0_9FIRM</name>
<sequence length="208" mass="24303">MKIYIENQILEYENNKDEIDNILTEIDDIITNSSKTLSYMIIDDFEVFNNYYDYFLDNIRVIEKIEVVSVTYKELINDILNSTLDYLERTPNLIDELANSFYKNPNRESWKNLNDLLEGIGWLIDTFSSIDRDKRLKDIVLNYENWNLYAEGIFSIKEILGDFEAALSNDDYISIADILLYEISPKFKEMAKNLLGLVSREAALDGLS</sequence>
<comment type="caution">
    <text evidence="1">The sequence shown here is derived from an EMBL/GenBank/DDBJ whole genome shotgun (WGS) entry which is preliminary data.</text>
</comment>
<reference evidence="1 2" key="1">
    <citation type="submission" date="2021-06" db="EMBL/GenBank/DDBJ databases">
        <authorList>
            <person name="Sun Q."/>
            <person name="Li D."/>
        </authorList>
    </citation>
    <scope>NUCLEOTIDE SEQUENCE [LARGE SCALE GENOMIC DNA]</scope>
    <source>
        <strain evidence="1 2">MSJ-40</strain>
    </source>
</reference>
<dbReference type="EMBL" id="JAHLPM010000001">
    <property type="protein sequence ID" value="MBU5436669.1"/>
    <property type="molecule type" value="Genomic_DNA"/>
</dbReference>
<accession>A0ABS6E1K0</accession>
<keyword evidence="2" id="KW-1185">Reference proteome</keyword>
<evidence type="ECO:0000313" key="2">
    <source>
        <dbReference type="Proteomes" id="UP000749471"/>
    </source>
</evidence>
<organism evidence="1 2">
    <name type="scientific">Tissierella simiarum</name>
    <dbReference type="NCBI Taxonomy" id="2841534"/>
    <lineage>
        <taxon>Bacteria</taxon>
        <taxon>Bacillati</taxon>
        <taxon>Bacillota</taxon>
        <taxon>Tissierellia</taxon>
        <taxon>Tissierellales</taxon>
        <taxon>Tissierellaceae</taxon>
        <taxon>Tissierella</taxon>
    </lineage>
</organism>
<evidence type="ECO:0008006" key="3">
    <source>
        <dbReference type="Google" id="ProtNLM"/>
    </source>
</evidence>